<accession>A0A841BU72</accession>
<dbReference type="PROSITE" id="PS51257">
    <property type="entry name" value="PROKAR_LIPOPROTEIN"/>
    <property type="match status" value="1"/>
</dbReference>
<feature type="transmembrane region" description="Helical" evidence="1">
    <location>
        <begin position="170"/>
        <end position="191"/>
    </location>
</feature>
<protein>
    <recommendedName>
        <fullName evidence="4">DUF624 domain-containing protein</fullName>
    </recommendedName>
</protein>
<dbReference type="RefSeq" id="WP_184837619.1">
    <property type="nucleotide sequence ID" value="NZ_JACHMN010000002.1"/>
</dbReference>
<dbReference type="EMBL" id="JACHMN010000002">
    <property type="protein sequence ID" value="MBB5870311.1"/>
    <property type="molecule type" value="Genomic_DNA"/>
</dbReference>
<keyword evidence="1" id="KW-0812">Transmembrane</keyword>
<keyword evidence="1" id="KW-0472">Membrane</keyword>
<feature type="transmembrane region" description="Helical" evidence="1">
    <location>
        <begin position="23"/>
        <end position="53"/>
    </location>
</feature>
<keyword evidence="3" id="KW-1185">Reference proteome</keyword>
<evidence type="ECO:0000256" key="1">
    <source>
        <dbReference type="SAM" id="Phobius"/>
    </source>
</evidence>
<proteinExistence type="predicted"/>
<name>A0A841BU72_9ACTN</name>
<feature type="transmembrane region" description="Helical" evidence="1">
    <location>
        <begin position="143"/>
        <end position="164"/>
    </location>
</feature>
<dbReference type="AlphaFoldDB" id="A0A841BU72"/>
<organism evidence="2 3">
    <name type="scientific">Allocatelliglobosispora scoriae</name>
    <dbReference type="NCBI Taxonomy" id="643052"/>
    <lineage>
        <taxon>Bacteria</taxon>
        <taxon>Bacillati</taxon>
        <taxon>Actinomycetota</taxon>
        <taxon>Actinomycetes</taxon>
        <taxon>Micromonosporales</taxon>
        <taxon>Micromonosporaceae</taxon>
        <taxon>Allocatelliglobosispora</taxon>
    </lineage>
</organism>
<reference evidence="2 3" key="1">
    <citation type="submission" date="2020-08" db="EMBL/GenBank/DDBJ databases">
        <title>Sequencing the genomes of 1000 actinobacteria strains.</title>
        <authorList>
            <person name="Klenk H.-P."/>
        </authorList>
    </citation>
    <scope>NUCLEOTIDE SEQUENCE [LARGE SCALE GENOMIC DNA]</scope>
    <source>
        <strain evidence="2 3">DSM 45362</strain>
    </source>
</reference>
<gene>
    <name evidence="2" type="ORF">F4553_003690</name>
</gene>
<sequence>MTTEQRLAPARDWRDTFRDGADLALLGVVVSIACLPLVTAGGVVAVAAEAVAVRYGQGRWLTLGELWAALRRRFLPGLAAGAVVLITVALLLADQVLLAGGVVPGGTALAWVTGLLGLVILGIYALVVPFVGRGLGFWAAVGAARGVAVARPGVLVGVVGVLVLSGFLAWVLPVAGPLLVGYVLLALHGIVQRSTVAHS</sequence>
<keyword evidence="1" id="KW-1133">Transmembrane helix</keyword>
<feature type="transmembrane region" description="Helical" evidence="1">
    <location>
        <begin position="74"/>
        <end position="93"/>
    </location>
</feature>
<feature type="transmembrane region" description="Helical" evidence="1">
    <location>
        <begin position="108"/>
        <end position="131"/>
    </location>
</feature>
<evidence type="ECO:0008006" key="4">
    <source>
        <dbReference type="Google" id="ProtNLM"/>
    </source>
</evidence>
<evidence type="ECO:0000313" key="3">
    <source>
        <dbReference type="Proteomes" id="UP000587527"/>
    </source>
</evidence>
<dbReference type="Proteomes" id="UP000587527">
    <property type="component" value="Unassembled WGS sequence"/>
</dbReference>
<comment type="caution">
    <text evidence="2">The sequence shown here is derived from an EMBL/GenBank/DDBJ whole genome shotgun (WGS) entry which is preliminary data.</text>
</comment>
<evidence type="ECO:0000313" key="2">
    <source>
        <dbReference type="EMBL" id="MBB5870311.1"/>
    </source>
</evidence>